<gene>
    <name evidence="1" type="ORF">BLNAU_8212</name>
</gene>
<sequence length="160" mass="17424">MYSFVNIVQSSSSTPSTAADKYSFHIRGVADDPPADGPIEVDTISTQQPTPALISYPSAQAHSNEYELTILSTHAGVEESTLMFITDEEVNLSTQVRKPIALDLHLINPIETECIVFAVKMRGMAIIQSTCLLDCFISHFNATQIRRTSSCSSGFSTFTG</sequence>
<evidence type="ECO:0000313" key="2">
    <source>
        <dbReference type="Proteomes" id="UP001281761"/>
    </source>
</evidence>
<proteinExistence type="predicted"/>
<organism evidence="1 2">
    <name type="scientific">Blattamonas nauphoetae</name>
    <dbReference type="NCBI Taxonomy" id="2049346"/>
    <lineage>
        <taxon>Eukaryota</taxon>
        <taxon>Metamonada</taxon>
        <taxon>Preaxostyla</taxon>
        <taxon>Oxymonadida</taxon>
        <taxon>Blattamonas</taxon>
    </lineage>
</organism>
<name>A0ABQ9XZ60_9EUKA</name>
<comment type="caution">
    <text evidence="1">The sequence shown here is derived from an EMBL/GenBank/DDBJ whole genome shotgun (WGS) entry which is preliminary data.</text>
</comment>
<accession>A0ABQ9XZ60</accession>
<reference evidence="1 2" key="1">
    <citation type="journal article" date="2022" name="bioRxiv">
        <title>Genomics of Preaxostyla Flagellates Illuminates Evolutionary Transitions and the Path Towards Mitochondrial Loss.</title>
        <authorList>
            <person name="Novak L.V.F."/>
            <person name="Treitli S.C."/>
            <person name="Pyrih J."/>
            <person name="Halakuc P."/>
            <person name="Pipaliya S.V."/>
            <person name="Vacek V."/>
            <person name="Brzon O."/>
            <person name="Soukal P."/>
            <person name="Eme L."/>
            <person name="Dacks J.B."/>
            <person name="Karnkowska A."/>
            <person name="Elias M."/>
            <person name="Hampl V."/>
        </authorList>
    </citation>
    <scope>NUCLEOTIDE SEQUENCE [LARGE SCALE GENOMIC DNA]</scope>
    <source>
        <strain evidence="1">NAU3</strain>
        <tissue evidence="1">Gut</tissue>
    </source>
</reference>
<protein>
    <submittedName>
        <fullName evidence="1">Uncharacterized protein</fullName>
    </submittedName>
</protein>
<dbReference type="EMBL" id="JARBJD010000052">
    <property type="protein sequence ID" value="KAK2956759.1"/>
    <property type="molecule type" value="Genomic_DNA"/>
</dbReference>
<dbReference type="Proteomes" id="UP001281761">
    <property type="component" value="Unassembled WGS sequence"/>
</dbReference>
<evidence type="ECO:0000313" key="1">
    <source>
        <dbReference type="EMBL" id="KAK2956759.1"/>
    </source>
</evidence>
<keyword evidence="2" id="KW-1185">Reference proteome</keyword>